<gene>
    <name evidence="2" type="ORF">ACFSC0_00500</name>
</gene>
<dbReference type="Pfam" id="PF11578">
    <property type="entry name" value="DUF3237"/>
    <property type="match status" value="1"/>
</dbReference>
<organism evidence="2 3">
    <name type="scientific">Phenylobacterium terrae</name>
    <dbReference type="NCBI Taxonomy" id="2665495"/>
    <lineage>
        <taxon>Bacteria</taxon>
        <taxon>Pseudomonadati</taxon>
        <taxon>Pseudomonadota</taxon>
        <taxon>Alphaproteobacteria</taxon>
        <taxon>Caulobacterales</taxon>
        <taxon>Caulobacteraceae</taxon>
        <taxon>Phenylobacterium</taxon>
    </lineage>
</organism>
<dbReference type="HAMAP" id="MF_00775">
    <property type="entry name" value="UPF0311"/>
    <property type="match status" value="1"/>
</dbReference>
<comment type="caution">
    <text evidence="2">The sequence shown here is derived from an EMBL/GenBank/DDBJ whole genome shotgun (WGS) entry which is preliminary data.</text>
</comment>
<name>A0ABW4MV58_9CAUL</name>
<evidence type="ECO:0000313" key="3">
    <source>
        <dbReference type="Proteomes" id="UP001597237"/>
    </source>
</evidence>
<reference evidence="3" key="1">
    <citation type="journal article" date="2019" name="Int. J. Syst. Evol. Microbiol.">
        <title>The Global Catalogue of Microorganisms (GCM) 10K type strain sequencing project: providing services to taxonomists for standard genome sequencing and annotation.</title>
        <authorList>
            <consortium name="The Broad Institute Genomics Platform"/>
            <consortium name="The Broad Institute Genome Sequencing Center for Infectious Disease"/>
            <person name="Wu L."/>
            <person name="Ma J."/>
        </authorList>
    </citation>
    <scope>NUCLEOTIDE SEQUENCE [LARGE SCALE GENOMIC DNA]</scope>
    <source>
        <strain evidence="3">DFY28</strain>
    </source>
</reference>
<proteinExistence type="inferred from homology"/>
<dbReference type="PANTHER" id="PTHR37315">
    <property type="entry name" value="UPF0311 PROTEIN BLR7842"/>
    <property type="match status" value="1"/>
</dbReference>
<dbReference type="RefSeq" id="WP_377281308.1">
    <property type="nucleotide sequence ID" value="NZ_JBHRSI010000003.1"/>
</dbReference>
<evidence type="ECO:0000256" key="1">
    <source>
        <dbReference type="HAMAP-Rule" id="MF_00775"/>
    </source>
</evidence>
<dbReference type="InterPro" id="IPR020915">
    <property type="entry name" value="UPF0311"/>
</dbReference>
<dbReference type="Proteomes" id="UP001597237">
    <property type="component" value="Unassembled WGS sequence"/>
</dbReference>
<evidence type="ECO:0000313" key="2">
    <source>
        <dbReference type="EMBL" id="MFD1781859.1"/>
    </source>
</evidence>
<protein>
    <recommendedName>
        <fullName evidence="1">UPF0311 protein ACFSC0_00500</fullName>
    </recommendedName>
</protein>
<keyword evidence="3" id="KW-1185">Reference proteome</keyword>
<accession>A0ABW4MV58</accession>
<dbReference type="EMBL" id="JBHUEY010000001">
    <property type="protein sequence ID" value="MFD1781859.1"/>
    <property type="molecule type" value="Genomic_DNA"/>
</dbReference>
<dbReference type="PANTHER" id="PTHR37315:SF1">
    <property type="entry name" value="UPF0311 PROTEIN BLR7842"/>
    <property type="match status" value="1"/>
</dbReference>
<dbReference type="Gene3D" id="2.40.160.20">
    <property type="match status" value="1"/>
</dbReference>
<comment type="similarity">
    <text evidence="1">Belongs to the UPF0311 family.</text>
</comment>
<sequence length="151" mass="15969">MSIAADAPFLVIEADVSAPFEPGHIGAGARRCIPIVGGRVSGQVAGEIIPGGADWQTIHDDGNLQIEAHYAFRTADGDIVEVISSGVRSGPPDVLARLGAGEAVDPSLYYFRTSIRFRTGAPRLAHLNWKLGIAKGARRPGGVRLEVFEVL</sequence>